<dbReference type="InterPro" id="IPR011990">
    <property type="entry name" value="TPR-like_helical_dom_sf"/>
</dbReference>
<evidence type="ECO:0000256" key="1">
    <source>
        <dbReference type="SAM" id="Phobius"/>
    </source>
</evidence>
<name>A0ABX6SZW1_9SPHN</name>
<dbReference type="EMBL" id="CP060780">
    <property type="protein sequence ID" value="QNP42849.1"/>
    <property type="molecule type" value="Genomic_DNA"/>
</dbReference>
<accession>A0ABX6SZW1</accession>
<evidence type="ECO:0000313" key="2">
    <source>
        <dbReference type="EMBL" id="QNP42849.1"/>
    </source>
</evidence>
<dbReference type="RefSeq" id="WP_187714281.1">
    <property type="nucleotide sequence ID" value="NZ_CP060780.1"/>
</dbReference>
<keyword evidence="1" id="KW-0812">Transmembrane</keyword>
<reference evidence="2 3" key="1">
    <citation type="submission" date="2020-08" db="EMBL/GenBank/DDBJ databases">
        <title>Genome sequence of Sphingomonas daechungensis KACC 18115T.</title>
        <authorList>
            <person name="Hyun D.-W."/>
            <person name="Bae J.-W."/>
        </authorList>
    </citation>
    <scope>NUCLEOTIDE SEQUENCE [LARGE SCALE GENOMIC DNA]</scope>
    <source>
        <strain evidence="2 3">KACC 18115</strain>
    </source>
</reference>
<dbReference type="Proteomes" id="UP000516134">
    <property type="component" value="Chromosome"/>
</dbReference>
<protein>
    <submittedName>
        <fullName evidence="2">Uncharacterized protein</fullName>
    </submittedName>
</protein>
<evidence type="ECO:0000313" key="3">
    <source>
        <dbReference type="Proteomes" id="UP000516134"/>
    </source>
</evidence>
<organism evidence="2 3">
    <name type="scientific">Sphingomonas daechungensis</name>
    <dbReference type="NCBI Taxonomy" id="1176646"/>
    <lineage>
        <taxon>Bacteria</taxon>
        <taxon>Pseudomonadati</taxon>
        <taxon>Pseudomonadota</taxon>
        <taxon>Alphaproteobacteria</taxon>
        <taxon>Sphingomonadales</taxon>
        <taxon>Sphingomonadaceae</taxon>
        <taxon>Sphingomonas</taxon>
    </lineage>
</organism>
<keyword evidence="1" id="KW-0472">Membrane</keyword>
<gene>
    <name evidence="2" type="ORF">H9L15_12370</name>
</gene>
<keyword evidence="1" id="KW-1133">Transmembrane helix</keyword>
<dbReference type="SUPFAM" id="SSF48452">
    <property type="entry name" value="TPR-like"/>
    <property type="match status" value="1"/>
</dbReference>
<sequence>MIDLSRWRGKADAPEMEAVGRAIAAAVGQQPLAQLTKSQPVNRRKVLIAGGAAVVAAAGGAIAWRGWFGGSQPEARSIAILPFKNLSGDPAQAFLSDGLTEEIRSTLARNAGLKVLAGTTSATISKDDTDAKSISRKLGVGYLLDGSVQRSGDRVRVSTNLTNGETGFSEWSQSVDRQVGDIFAFQSEIASNVSNALSVQMATDAPSLGGTENAKAYEAYLRGKALYNLAKNEETDREARANFELAVASDPNFALAHAALSRVLASLASQSAKANELKPLYTAAVQQAERAIDLAQSWPMVTWH</sequence>
<proteinExistence type="predicted"/>
<keyword evidence="3" id="KW-1185">Reference proteome</keyword>
<dbReference type="Gene3D" id="3.40.50.10070">
    <property type="entry name" value="TolB, N-terminal domain"/>
    <property type="match status" value="1"/>
</dbReference>
<dbReference type="Gene3D" id="1.25.40.10">
    <property type="entry name" value="Tetratricopeptide repeat domain"/>
    <property type="match status" value="1"/>
</dbReference>
<feature type="transmembrane region" description="Helical" evidence="1">
    <location>
        <begin position="46"/>
        <end position="67"/>
    </location>
</feature>